<evidence type="ECO:0008006" key="4">
    <source>
        <dbReference type="Google" id="ProtNLM"/>
    </source>
</evidence>
<dbReference type="PANTHER" id="PTHR31446">
    <property type="entry name" value="ACID PHOSPHATASE/VANADIUM-DEPENDENT HALOPEROXIDASE-RELATED PROTEIN"/>
    <property type="match status" value="1"/>
</dbReference>
<feature type="transmembrane region" description="Helical" evidence="1">
    <location>
        <begin position="66"/>
        <end position="86"/>
    </location>
</feature>
<accession>A0A1M5ZAA7</accession>
<keyword evidence="1" id="KW-0812">Transmembrane</keyword>
<reference evidence="2 3" key="1">
    <citation type="submission" date="2016-11" db="EMBL/GenBank/DDBJ databases">
        <authorList>
            <person name="Jaros S."/>
            <person name="Januszkiewicz K."/>
            <person name="Wedrychowicz H."/>
        </authorList>
    </citation>
    <scope>NUCLEOTIDE SEQUENCE [LARGE SCALE GENOMIC DNA]</scope>
    <source>
        <strain evidence="2 3">DSM 10068</strain>
    </source>
</reference>
<evidence type="ECO:0000256" key="1">
    <source>
        <dbReference type="SAM" id="Phobius"/>
    </source>
</evidence>
<protein>
    <recommendedName>
        <fullName evidence="4">Divergent PAP2 family protein</fullName>
    </recommendedName>
</protein>
<dbReference type="OrthoDB" id="9792681at2"/>
<dbReference type="InterPro" id="IPR003832">
    <property type="entry name" value="DUF212"/>
</dbReference>
<dbReference type="PANTHER" id="PTHR31446:SF29">
    <property type="entry name" value="ACID PHOSPHATASE_VANADIUM-DEPENDENT HALOPEROXIDASE-RELATED PROTEIN"/>
    <property type="match status" value="1"/>
</dbReference>
<evidence type="ECO:0000313" key="2">
    <source>
        <dbReference type="EMBL" id="SHI21068.1"/>
    </source>
</evidence>
<proteinExistence type="predicted"/>
<gene>
    <name evidence="2" type="ORF">SAMN02745823_03444</name>
</gene>
<name>A0A1M5ZAA7_9FIRM</name>
<keyword evidence="1" id="KW-0472">Membrane</keyword>
<keyword evidence="1" id="KW-1133">Transmembrane helix</keyword>
<dbReference type="STRING" id="1123282.SAMN02745823_03444"/>
<organism evidence="2 3">
    <name type="scientific">Sporobacter termitidis DSM 10068</name>
    <dbReference type="NCBI Taxonomy" id="1123282"/>
    <lineage>
        <taxon>Bacteria</taxon>
        <taxon>Bacillati</taxon>
        <taxon>Bacillota</taxon>
        <taxon>Clostridia</taxon>
        <taxon>Eubacteriales</taxon>
        <taxon>Oscillospiraceae</taxon>
        <taxon>Sporobacter</taxon>
    </lineage>
</organism>
<sequence>MDWFSQLISNKLLLSGFAAWVAAQILKTIVHAIVNRKIDWPRLIGDGGMPSSHSATVTAVAASSGLYYGLGSFQFGVTVILAFIVMHDAMGVRKETGKHAIILNDIVEFIDSMGRNVSPEEKLKEFVGHSPLQVIAGAALGIIVAFVVRF</sequence>
<dbReference type="Pfam" id="PF02681">
    <property type="entry name" value="DUF212"/>
    <property type="match status" value="1"/>
</dbReference>
<dbReference type="Proteomes" id="UP000183995">
    <property type="component" value="Unassembled WGS sequence"/>
</dbReference>
<evidence type="ECO:0000313" key="3">
    <source>
        <dbReference type="Proteomes" id="UP000183995"/>
    </source>
</evidence>
<dbReference type="CDD" id="cd01610">
    <property type="entry name" value="PAP2_like"/>
    <property type="match status" value="1"/>
</dbReference>
<dbReference type="RefSeq" id="WP_073081879.1">
    <property type="nucleotide sequence ID" value="NZ_FQXV01000015.1"/>
</dbReference>
<dbReference type="AlphaFoldDB" id="A0A1M5ZAA7"/>
<feature type="transmembrane region" description="Helical" evidence="1">
    <location>
        <begin position="132"/>
        <end position="148"/>
    </location>
</feature>
<dbReference type="EMBL" id="FQXV01000015">
    <property type="protein sequence ID" value="SHI21068.1"/>
    <property type="molecule type" value="Genomic_DNA"/>
</dbReference>
<keyword evidence="3" id="KW-1185">Reference proteome</keyword>